<gene>
    <name evidence="1" type="ORF">BBC27_09670</name>
</gene>
<proteinExistence type="predicted"/>
<dbReference type="RefSeq" id="WP_065413118.1">
    <property type="nucleotide sequence ID" value="NZ_MASQ01000078.1"/>
</dbReference>
<reference evidence="1 2" key="1">
    <citation type="submission" date="2016-07" db="EMBL/GenBank/DDBJ databases">
        <title>Draft genome of a psychrotolerant acidophile Acidithiobacillus ferrivorans strain YL15.</title>
        <authorList>
            <person name="Peng T."/>
            <person name="Ma L."/>
            <person name="Nan M."/>
            <person name="An N."/>
            <person name="Wang M."/>
            <person name="Qiu G."/>
            <person name="Zeng W."/>
        </authorList>
    </citation>
    <scope>NUCLEOTIDE SEQUENCE [LARGE SCALE GENOMIC DNA]</scope>
    <source>
        <strain evidence="1 2">YL15</strain>
    </source>
</reference>
<organism evidence="1 2">
    <name type="scientific">Acidithiobacillus ferrivorans</name>
    <dbReference type="NCBI Taxonomy" id="160808"/>
    <lineage>
        <taxon>Bacteria</taxon>
        <taxon>Pseudomonadati</taxon>
        <taxon>Pseudomonadota</taxon>
        <taxon>Acidithiobacillia</taxon>
        <taxon>Acidithiobacillales</taxon>
        <taxon>Acidithiobacillaceae</taxon>
        <taxon>Acidithiobacillus</taxon>
    </lineage>
</organism>
<evidence type="ECO:0000313" key="2">
    <source>
        <dbReference type="Proteomes" id="UP000093129"/>
    </source>
</evidence>
<name>A0A1B9BZG4_9PROT</name>
<evidence type="ECO:0000313" key="1">
    <source>
        <dbReference type="EMBL" id="OCB03107.1"/>
    </source>
</evidence>
<accession>A0A1B9BZG4</accession>
<dbReference type="Proteomes" id="UP000093129">
    <property type="component" value="Unassembled WGS sequence"/>
</dbReference>
<dbReference type="EMBL" id="MASQ01000078">
    <property type="protein sequence ID" value="OCB03107.1"/>
    <property type="molecule type" value="Genomic_DNA"/>
</dbReference>
<sequence>MSKKKVVYQLMRLSTWAMEMSFAIEDDEDAGMSALEAELDWLDDLSGELDEAIFVYSGSPKDRRIVHDAPAQVQ</sequence>
<dbReference type="AlphaFoldDB" id="A0A1B9BZG4"/>
<protein>
    <submittedName>
        <fullName evidence="1">Uncharacterized protein</fullName>
    </submittedName>
</protein>
<comment type="caution">
    <text evidence="1">The sequence shown here is derived from an EMBL/GenBank/DDBJ whole genome shotgun (WGS) entry which is preliminary data.</text>
</comment>